<proteinExistence type="predicted"/>
<dbReference type="EMBL" id="CAJVCH010050797">
    <property type="protein sequence ID" value="CAG7718094.1"/>
    <property type="molecule type" value="Genomic_DNA"/>
</dbReference>
<evidence type="ECO:0000313" key="1">
    <source>
        <dbReference type="EMBL" id="CAG7718094.1"/>
    </source>
</evidence>
<comment type="caution">
    <text evidence="1">The sequence shown here is derived from an EMBL/GenBank/DDBJ whole genome shotgun (WGS) entry which is preliminary data.</text>
</comment>
<sequence>MTLDKCTSDLPADSRGTLGFSSNDFQATSLCDLSTRERHLQSSSEYVSANSFDSVVCSSVNSGFSSGSVFKASAGSCVLDNTDFVPSSKPTSVVRRMFRPKRRISQHAMSTSRPRYRRNISLLPGVRDFSVFSQFKGFSYIRDTSVPLNIQIPSSRGLLMAAHDSITESQPRQPNLLSELQLYYLERRKTLKEEGYSISVVTTIADDGSVYAFETYVDAFNKTKPFNIDDLWATSISQLVDGLTFYDYSCDDNSPVLYRYTRPHLLLEMSKPSPYMQVVKAQKSVLTTLAPKRTGEVDRLCKGLITSEVAVDNSLEVICSSGTSSSYGFAVFVKRSLKHTYVHVLPLCHLH</sequence>
<accession>A0A8J2JNU1</accession>
<dbReference type="AlphaFoldDB" id="A0A8J2JNU1"/>
<protein>
    <submittedName>
        <fullName evidence="1">Uncharacterized protein</fullName>
    </submittedName>
</protein>
<evidence type="ECO:0000313" key="2">
    <source>
        <dbReference type="Proteomes" id="UP000708208"/>
    </source>
</evidence>
<gene>
    <name evidence="1" type="ORF">AFUS01_LOCUS7515</name>
</gene>
<dbReference type="Proteomes" id="UP000708208">
    <property type="component" value="Unassembled WGS sequence"/>
</dbReference>
<name>A0A8J2JNU1_9HEXA</name>
<reference evidence="1" key="1">
    <citation type="submission" date="2021-06" db="EMBL/GenBank/DDBJ databases">
        <authorList>
            <person name="Hodson N. C."/>
            <person name="Mongue J. A."/>
            <person name="Jaron S. K."/>
        </authorList>
    </citation>
    <scope>NUCLEOTIDE SEQUENCE</scope>
</reference>
<organism evidence="1 2">
    <name type="scientific">Allacma fusca</name>
    <dbReference type="NCBI Taxonomy" id="39272"/>
    <lineage>
        <taxon>Eukaryota</taxon>
        <taxon>Metazoa</taxon>
        <taxon>Ecdysozoa</taxon>
        <taxon>Arthropoda</taxon>
        <taxon>Hexapoda</taxon>
        <taxon>Collembola</taxon>
        <taxon>Symphypleona</taxon>
        <taxon>Sminthuridae</taxon>
        <taxon>Allacma</taxon>
    </lineage>
</organism>
<keyword evidence="2" id="KW-1185">Reference proteome</keyword>